<evidence type="ECO:0000313" key="2">
    <source>
        <dbReference type="EMBL" id="KAK3859578.1"/>
    </source>
</evidence>
<feature type="compositionally biased region" description="Basic and acidic residues" evidence="1">
    <location>
        <begin position="99"/>
        <end position="113"/>
    </location>
</feature>
<dbReference type="Proteomes" id="UP001286313">
    <property type="component" value="Unassembled WGS sequence"/>
</dbReference>
<feature type="region of interest" description="Disordered" evidence="1">
    <location>
        <begin position="1"/>
        <end position="158"/>
    </location>
</feature>
<comment type="caution">
    <text evidence="2">The sequence shown here is derived from an EMBL/GenBank/DDBJ whole genome shotgun (WGS) entry which is preliminary data.</text>
</comment>
<feature type="compositionally biased region" description="Low complexity" evidence="1">
    <location>
        <begin position="36"/>
        <end position="47"/>
    </location>
</feature>
<feature type="compositionally biased region" description="Basic and acidic residues" evidence="1">
    <location>
        <begin position="76"/>
        <end position="90"/>
    </location>
</feature>
<keyword evidence="3" id="KW-1185">Reference proteome</keyword>
<feature type="compositionally biased region" description="Basic and acidic residues" evidence="1">
    <location>
        <begin position="7"/>
        <end position="29"/>
    </location>
</feature>
<proteinExistence type="predicted"/>
<evidence type="ECO:0000256" key="1">
    <source>
        <dbReference type="SAM" id="MobiDB-lite"/>
    </source>
</evidence>
<feature type="compositionally biased region" description="Low complexity" evidence="1">
    <location>
        <begin position="133"/>
        <end position="144"/>
    </location>
</feature>
<feature type="compositionally biased region" description="Basic and acidic residues" evidence="1">
    <location>
        <begin position="147"/>
        <end position="156"/>
    </location>
</feature>
<dbReference type="EMBL" id="JAWQEG010004980">
    <property type="protein sequence ID" value="KAK3859578.1"/>
    <property type="molecule type" value="Genomic_DNA"/>
</dbReference>
<feature type="compositionally biased region" description="Basic and acidic residues" evidence="1">
    <location>
        <begin position="48"/>
        <end position="64"/>
    </location>
</feature>
<feature type="region of interest" description="Disordered" evidence="1">
    <location>
        <begin position="177"/>
        <end position="205"/>
    </location>
</feature>
<sequence>MNDPEGSETRRRDRRRERGTQRPQDDRDAVGGAEGDTGTPRRTPTSPTDRRTSRGGERTQREGESTQSERTSTEVSRADGVDSEVVDDRTPSQLQTCTQRRECGLTDDNKQEEETVTPGCSSTRGDSEGPVENNNNNTTTPTTPCIQERRQRELRQRTCNQSPVMYDDLLFIDTDDDEEEKKKKRKKKKKKKTTRTSSGETSSGHISEYLASLGIEIPSNSSRSRRRRRRRGGTVFDFCQPLDPCLDQSQRIATIRTRLQQLRRIYMLIYAELTELDLRRRKWRTDNDERGSK</sequence>
<feature type="compositionally biased region" description="Low complexity" evidence="1">
    <location>
        <begin position="195"/>
        <end position="204"/>
    </location>
</feature>
<organism evidence="2 3">
    <name type="scientific">Petrolisthes cinctipes</name>
    <name type="common">Flat porcelain crab</name>
    <dbReference type="NCBI Taxonomy" id="88211"/>
    <lineage>
        <taxon>Eukaryota</taxon>
        <taxon>Metazoa</taxon>
        <taxon>Ecdysozoa</taxon>
        <taxon>Arthropoda</taxon>
        <taxon>Crustacea</taxon>
        <taxon>Multicrustacea</taxon>
        <taxon>Malacostraca</taxon>
        <taxon>Eumalacostraca</taxon>
        <taxon>Eucarida</taxon>
        <taxon>Decapoda</taxon>
        <taxon>Pleocyemata</taxon>
        <taxon>Anomura</taxon>
        <taxon>Galatheoidea</taxon>
        <taxon>Porcellanidae</taxon>
        <taxon>Petrolisthes</taxon>
    </lineage>
</organism>
<name>A0AAE1EQJ9_PETCI</name>
<accession>A0AAE1EQJ9</accession>
<gene>
    <name evidence="2" type="ORF">Pcinc_034315</name>
</gene>
<protein>
    <submittedName>
        <fullName evidence="2">Uncharacterized protein</fullName>
    </submittedName>
</protein>
<dbReference type="AlphaFoldDB" id="A0AAE1EQJ9"/>
<evidence type="ECO:0000313" key="3">
    <source>
        <dbReference type="Proteomes" id="UP001286313"/>
    </source>
</evidence>
<feature type="compositionally biased region" description="Polar residues" evidence="1">
    <location>
        <begin position="65"/>
        <end position="75"/>
    </location>
</feature>
<feature type="compositionally biased region" description="Basic residues" evidence="1">
    <location>
        <begin position="182"/>
        <end position="194"/>
    </location>
</feature>
<reference evidence="2" key="1">
    <citation type="submission" date="2023-10" db="EMBL/GenBank/DDBJ databases">
        <title>Genome assemblies of two species of porcelain crab, Petrolisthes cinctipes and Petrolisthes manimaculis (Anomura: Porcellanidae).</title>
        <authorList>
            <person name="Angst P."/>
        </authorList>
    </citation>
    <scope>NUCLEOTIDE SEQUENCE</scope>
    <source>
        <strain evidence="2">PB745_01</strain>
        <tissue evidence="2">Gill</tissue>
    </source>
</reference>